<keyword evidence="2" id="KW-1185">Reference proteome</keyword>
<protein>
    <submittedName>
        <fullName evidence="1">Uncharacterized protein</fullName>
    </submittedName>
</protein>
<proteinExistence type="predicted"/>
<sequence length="56" mass="6237">MIAWVKLLPLASFSSPSMKTAEEASIPPGEKAHRDWSFAQHMAREYNTRAVCDESG</sequence>
<evidence type="ECO:0000313" key="1">
    <source>
        <dbReference type="EMBL" id="RPA97659.1"/>
    </source>
</evidence>
<gene>
    <name evidence="1" type="ORF">L873DRAFT_1809435</name>
</gene>
<accession>A0A3N4JHB9</accession>
<name>A0A3N4JHB9_9PEZI</name>
<dbReference type="EMBL" id="ML120402">
    <property type="protein sequence ID" value="RPA97659.1"/>
    <property type="molecule type" value="Genomic_DNA"/>
</dbReference>
<reference evidence="1 2" key="1">
    <citation type="journal article" date="2018" name="Nat. Ecol. Evol.">
        <title>Pezizomycetes genomes reveal the molecular basis of ectomycorrhizal truffle lifestyle.</title>
        <authorList>
            <person name="Murat C."/>
            <person name="Payen T."/>
            <person name="Noel B."/>
            <person name="Kuo A."/>
            <person name="Morin E."/>
            <person name="Chen J."/>
            <person name="Kohler A."/>
            <person name="Krizsan K."/>
            <person name="Balestrini R."/>
            <person name="Da Silva C."/>
            <person name="Montanini B."/>
            <person name="Hainaut M."/>
            <person name="Levati E."/>
            <person name="Barry K.W."/>
            <person name="Belfiori B."/>
            <person name="Cichocki N."/>
            <person name="Clum A."/>
            <person name="Dockter R.B."/>
            <person name="Fauchery L."/>
            <person name="Guy J."/>
            <person name="Iotti M."/>
            <person name="Le Tacon F."/>
            <person name="Lindquist E.A."/>
            <person name="Lipzen A."/>
            <person name="Malagnac F."/>
            <person name="Mello A."/>
            <person name="Molinier V."/>
            <person name="Miyauchi S."/>
            <person name="Poulain J."/>
            <person name="Riccioni C."/>
            <person name="Rubini A."/>
            <person name="Sitrit Y."/>
            <person name="Splivallo R."/>
            <person name="Traeger S."/>
            <person name="Wang M."/>
            <person name="Zifcakova L."/>
            <person name="Wipf D."/>
            <person name="Zambonelli A."/>
            <person name="Paolocci F."/>
            <person name="Nowrousian M."/>
            <person name="Ottonello S."/>
            <person name="Baldrian P."/>
            <person name="Spatafora J.W."/>
            <person name="Henrissat B."/>
            <person name="Nagy L.G."/>
            <person name="Aury J.M."/>
            <person name="Wincker P."/>
            <person name="Grigoriev I.V."/>
            <person name="Bonfante P."/>
            <person name="Martin F.M."/>
        </authorList>
    </citation>
    <scope>NUCLEOTIDE SEQUENCE [LARGE SCALE GENOMIC DNA]</scope>
    <source>
        <strain evidence="1 2">120613-1</strain>
    </source>
</reference>
<dbReference type="AlphaFoldDB" id="A0A3N4JHB9"/>
<evidence type="ECO:0000313" key="2">
    <source>
        <dbReference type="Proteomes" id="UP000276215"/>
    </source>
</evidence>
<dbReference type="Proteomes" id="UP000276215">
    <property type="component" value="Unassembled WGS sequence"/>
</dbReference>
<organism evidence="1 2">
    <name type="scientific">Choiromyces venosus 120613-1</name>
    <dbReference type="NCBI Taxonomy" id="1336337"/>
    <lineage>
        <taxon>Eukaryota</taxon>
        <taxon>Fungi</taxon>
        <taxon>Dikarya</taxon>
        <taxon>Ascomycota</taxon>
        <taxon>Pezizomycotina</taxon>
        <taxon>Pezizomycetes</taxon>
        <taxon>Pezizales</taxon>
        <taxon>Tuberaceae</taxon>
        <taxon>Choiromyces</taxon>
    </lineage>
</organism>